<dbReference type="GO" id="GO:0050531">
    <property type="term" value="F:mannosyl-3-phosphoglycerate phosphatase activity"/>
    <property type="evidence" value="ECO:0007669"/>
    <property type="project" value="InterPro"/>
</dbReference>
<dbReference type="AlphaFoldDB" id="A0A6C0Y4A1"/>
<dbReference type="PANTHER" id="PTHR10000:SF8">
    <property type="entry name" value="HAD SUPERFAMILY HYDROLASE-LIKE, TYPE 3"/>
    <property type="match status" value="1"/>
</dbReference>
<dbReference type="PANTHER" id="PTHR10000">
    <property type="entry name" value="PHOSPHOSERINE PHOSPHATASE"/>
    <property type="match status" value="1"/>
</dbReference>
<dbReference type="NCBIfam" id="TIGR01486">
    <property type="entry name" value="HAD-SF-IIB-MPGP"/>
    <property type="match status" value="1"/>
</dbReference>
<keyword evidence="2 4" id="KW-0378">Hydrolase</keyword>
<dbReference type="SFLD" id="SFLDG01142">
    <property type="entry name" value="C2.B.2:_Mannosyl-3-phosphoglyc"/>
    <property type="match status" value="1"/>
</dbReference>
<dbReference type="GO" id="GO:0000287">
    <property type="term" value="F:magnesium ion binding"/>
    <property type="evidence" value="ECO:0007669"/>
    <property type="project" value="TreeGrafter"/>
</dbReference>
<dbReference type="EMBL" id="CP044455">
    <property type="protein sequence ID" value="QIC70575.1"/>
    <property type="molecule type" value="Genomic_DNA"/>
</dbReference>
<keyword evidence="3" id="KW-0460">Magnesium</keyword>
<evidence type="ECO:0000313" key="4">
    <source>
        <dbReference type="EMBL" id="QIC70575.1"/>
    </source>
</evidence>
<organism evidence="4 5">
    <name type="scientific">Acinetobacter indicus</name>
    <dbReference type="NCBI Taxonomy" id="756892"/>
    <lineage>
        <taxon>Bacteria</taxon>
        <taxon>Pseudomonadati</taxon>
        <taxon>Pseudomonadota</taxon>
        <taxon>Gammaproteobacteria</taxon>
        <taxon>Moraxellales</taxon>
        <taxon>Moraxellaceae</taxon>
        <taxon>Acinetobacter</taxon>
    </lineage>
</organism>
<name>A0A6C0Y4A1_9GAMM</name>
<dbReference type="Pfam" id="PF08282">
    <property type="entry name" value="Hydrolase_3"/>
    <property type="match status" value="1"/>
</dbReference>
<evidence type="ECO:0000256" key="3">
    <source>
        <dbReference type="ARBA" id="ARBA00022842"/>
    </source>
</evidence>
<dbReference type="InterPro" id="IPR006381">
    <property type="entry name" value="HAD-SF-IIB-MPGP"/>
</dbReference>
<keyword evidence="1" id="KW-0479">Metal-binding</keyword>
<dbReference type="InterPro" id="IPR006379">
    <property type="entry name" value="HAD-SF_hydro_IIB"/>
</dbReference>
<dbReference type="SFLD" id="SFLDS00003">
    <property type="entry name" value="Haloacid_Dehalogenase"/>
    <property type="match status" value="1"/>
</dbReference>
<dbReference type="RefSeq" id="WP_163145934.1">
    <property type="nucleotide sequence ID" value="NZ_CP044455.1"/>
</dbReference>
<evidence type="ECO:0000256" key="2">
    <source>
        <dbReference type="ARBA" id="ARBA00022801"/>
    </source>
</evidence>
<dbReference type="PROSITE" id="PS01228">
    <property type="entry name" value="COF_1"/>
    <property type="match status" value="1"/>
</dbReference>
<dbReference type="GO" id="GO:0051479">
    <property type="term" value="P:mannosylglycerate biosynthetic process"/>
    <property type="evidence" value="ECO:0007669"/>
    <property type="project" value="InterPro"/>
</dbReference>
<reference evidence="4 5" key="1">
    <citation type="submission" date="2019-09" db="EMBL/GenBank/DDBJ databases">
        <title>Non-baumannii Acinetobacter spp. carrying blaNDM-1 isolated in China.</title>
        <authorList>
            <person name="Cui C."/>
            <person name="Chen C."/>
            <person name="Sun J."/>
            <person name="Liu Y."/>
        </authorList>
    </citation>
    <scope>NUCLEOTIDE SEQUENCE [LARGE SCALE GENOMIC DNA]</scope>
    <source>
        <strain evidence="4 5">B18</strain>
    </source>
</reference>
<dbReference type="InterPro" id="IPR023214">
    <property type="entry name" value="HAD_sf"/>
</dbReference>
<protein>
    <submittedName>
        <fullName evidence="4">HAD-IIB family hydrolase</fullName>
    </submittedName>
</protein>
<dbReference type="SUPFAM" id="SSF56784">
    <property type="entry name" value="HAD-like"/>
    <property type="match status" value="1"/>
</dbReference>
<accession>A0A6C0Y4A1</accession>
<dbReference type="Gene3D" id="3.30.980.20">
    <property type="entry name" value="Putative mannosyl-3-phosphoglycerate phosphatase, domain 2"/>
    <property type="match status" value="1"/>
</dbReference>
<proteinExistence type="predicted"/>
<sequence>MPKFIIFTDLDGTLLNHDNYSYGQNTELIQRLIPDSPVILCSSKTAAEIRHLQQQLGLSGMSFVAENGAYIYFNAQHDYQSPLSNTDIAAQLQQLKTDYGLNFQCFSDCDAAQIAALTGLALNDAARALERPYSEVIIWKPDSRAEDEALLAQHLASNLHMVHGGRFSHILSRDCDKSLAVNWLKQFYPAQMVCIGLGDSENDLDMLKACQHAVVVKRPYKAALALEHDSVYFTRQQAPAGWAEGLQHFLQQ</sequence>
<gene>
    <name evidence="4" type="ORF">FSC09_09180</name>
</gene>
<dbReference type="Gene3D" id="3.40.50.1000">
    <property type="entry name" value="HAD superfamily/HAD-like"/>
    <property type="match status" value="1"/>
</dbReference>
<dbReference type="Proteomes" id="UP000503440">
    <property type="component" value="Chromosome"/>
</dbReference>
<evidence type="ECO:0000313" key="5">
    <source>
        <dbReference type="Proteomes" id="UP000503440"/>
    </source>
</evidence>
<dbReference type="GO" id="GO:0005829">
    <property type="term" value="C:cytosol"/>
    <property type="evidence" value="ECO:0007669"/>
    <property type="project" value="TreeGrafter"/>
</dbReference>
<dbReference type="SFLD" id="SFLDG01140">
    <property type="entry name" value="C2.B:_Phosphomannomutase_and_P"/>
    <property type="match status" value="1"/>
</dbReference>
<dbReference type="InterPro" id="IPR036412">
    <property type="entry name" value="HAD-like_sf"/>
</dbReference>
<dbReference type="NCBIfam" id="TIGR01484">
    <property type="entry name" value="HAD-SF-IIB"/>
    <property type="match status" value="1"/>
</dbReference>
<evidence type="ECO:0000256" key="1">
    <source>
        <dbReference type="ARBA" id="ARBA00022723"/>
    </source>
</evidence>